<accession>A0A1G9PDF4</accession>
<dbReference type="EMBL" id="FNHF01000001">
    <property type="protein sequence ID" value="SDL96800.1"/>
    <property type="molecule type" value="Genomic_DNA"/>
</dbReference>
<evidence type="ECO:0000313" key="3">
    <source>
        <dbReference type="Proteomes" id="UP000182347"/>
    </source>
</evidence>
<dbReference type="Proteomes" id="UP000182347">
    <property type="component" value="Unassembled WGS sequence"/>
</dbReference>
<name>A0A1G9PDF4_9BACI</name>
<evidence type="ECO:0000256" key="1">
    <source>
        <dbReference type="SAM" id="MobiDB-lite"/>
    </source>
</evidence>
<dbReference type="OrthoDB" id="2943345at2"/>
<keyword evidence="2" id="KW-0946">Virion</keyword>
<dbReference type="AlphaFoldDB" id="A0A1G9PDF4"/>
<organism evidence="2 3">
    <name type="scientific">Sediminibacillus halophilus</name>
    <dbReference type="NCBI Taxonomy" id="482461"/>
    <lineage>
        <taxon>Bacteria</taxon>
        <taxon>Bacillati</taxon>
        <taxon>Bacillota</taxon>
        <taxon>Bacilli</taxon>
        <taxon>Bacillales</taxon>
        <taxon>Bacillaceae</taxon>
        <taxon>Sediminibacillus</taxon>
    </lineage>
</organism>
<evidence type="ECO:0000313" key="2">
    <source>
        <dbReference type="EMBL" id="SDL96800.1"/>
    </source>
</evidence>
<keyword evidence="2" id="KW-0167">Capsid protein</keyword>
<dbReference type="InterPro" id="IPR020108">
    <property type="entry name" value="Spore_coat_CotD"/>
</dbReference>
<dbReference type="RefSeq" id="WP_074598050.1">
    <property type="nucleotide sequence ID" value="NZ_FNHF01000001.1"/>
</dbReference>
<sequence>MGRCHNCDKRRNAVSPSETSPARDEMVVHPTERVVNTRTRQRVVKNVHPTEVENVNRTVVRNENYYPVRNYEVNETVVEDYDCGSDLNNPNCRRVSPASDSNDNRGHCRRVSPASDNNDDRGRDRRCCRHHRRSWI</sequence>
<dbReference type="Pfam" id="PF11122">
    <property type="entry name" value="Spore-coat_CotD"/>
    <property type="match status" value="1"/>
</dbReference>
<feature type="compositionally biased region" description="Basic and acidic residues" evidence="1">
    <location>
        <begin position="1"/>
        <end position="11"/>
    </location>
</feature>
<protein>
    <submittedName>
        <fullName evidence="2">Inner spore coat protein D</fullName>
    </submittedName>
</protein>
<keyword evidence="3" id="KW-1185">Reference proteome</keyword>
<reference evidence="3" key="1">
    <citation type="submission" date="2016-10" db="EMBL/GenBank/DDBJ databases">
        <authorList>
            <person name="Varghese N."/>
            <person name="Submissions S."/>
        </authorList>
    </citation>
    <scope>NUCLEOTIDE SEQUENCE [LARGE SCALE GENOMIC DNA]</scope>
    <source>
        <strain evidence="3">CGMCC 1.6199</strain>
    </source>
</reference>
<proteinExistence type="predicted"/>
<feature type="region of interest" description="Disordered" evidence="1">
    <location>
        <begin position="86"/>
        <end position="125"/>
    </location>
</feature>
<gene>
    <name evidence="2" type="ORF">SAMN05216244_1385</name>
</gene>
<feature type="region of interest" description="Disordered" evidence="1">
    <location>
        <begin position="1"/>
        <end position="25"/>
    </location>
</feature>